<dbReference type="SUPFAM" id="SSF55961">
    <property type="entry name" value="Bet v1-like"/>
    <property type="match status" value="1"/>
</dbReference>
<dbReference type="EMBL" id="BAABAJ010000034">
    <property type="protein sequence ID" value="GAA3942426.1"/>
    <property type="molecule type" value="Genomic_DNA"/>
</dbReference>
<sequence length="184" mass="20196">MGVYNVHERLLAAKADEVGALIDTLAGGEDDRLWPGRHWSPMEFDRPLGPGAAGGHGPVRYTVAGHVPGQWIRFEFTGPSGFHGFHELAVLPAGPDRTRLHHTLAMSPRGWARITWPLVFRPMHDACMEDAFDRAELACTGSVSRPARWSSYVRFLHALASRALRRGAEPLPHGAAVAPVADRR</sequence>
<evidence type="ECO:0000313" key="2">
    <source>
        <dbReference type="Proteomes" id="UP001501000"/>
    </source>
</evidence>
<proteinExistence type="predicted"/>
<name>A0ABP7NBT8_9ACTN</name>
<dbReference type="RefSeq" id="WP_345288165.1">
    <property type="nucleotide sequence ID" value="NZ_BAABAJ010000034.1"/>
</dbReference>
<keyword evidence="2" id="KW-1185">Reference proteome</keyword>
<dbReference type="Proteomes" id="UP001501000">
    <property type="component" value="Unassembled WGS sequence"/>
</dbReference>
<comment type="caution">
    <text evidence="1">The sequence shown here is derived from an EMBL/GenBank/DDBJ whole genome shotgun (WGS) entry which is preliminary data.</text>
</comment>
<protein>
    <recommendedName>
        <fullName evidence="3">SRPBCC family protein</fullName>
    </recommendedName>
</protein>
<reference evidence="2" key="1">
    <citation type="journal article" date="2019" name="Int. J. Syst. Evol. Microbiol.">
        <title>The Global Catalogue of Microorganisms (GCM) 10K type strain sequencing project: providing services to taxonomists for standard genome sequencing and annotation.</title>
        <authorList>
            <consortium name="The Broad Institute Genomics Platform"/>
            <consortium name="The Broad Institute Genome Sequencing Center for Infectious Disease"/>
            <person name="Wu L."/>
            <person name="Ma J."/>
        </authorList>
    </citation>
    <scope>NUCLEOTIDE SEQUENCE [LARGE SCALE GENOMIC DNA]</scope>
    <source>
        <strain evidence="2">JCM 16956</strain>
    </source>
</reference>
<evidence type="ECO:0000313" key="1">
    <source>
        <dbReference type="EMBL" id="GAA3942426.1"/>
    </source>
</evidence>
<accession>A0ABP7NBT8</accession>
<evidence type="ECO:0008006" key="3">
    <source>
        <dbReference type="Google" id="ProtNLM"/>
    </source>
</evidence>
<gene>
    <name evidence="1" type="ORF">GCM10022244_57850</name>
</gene>
<organism evidence="1 2">
    <name type="scientific">Streptomyces gulbargensis</name>
    <dbReference type="NCBI Taxonomy" id="364901"/>
    <lineage>
        <taxon>Bacteria</taxon>
        <taxon>Bacillati</taxon>
        <taxon>Actinomycetota</taxon>
        <taxon>Actinomycetes</taxon>
        <taxon>Kitasatosporales</taxon>
        <taxon>Streptomycetaceae</taxon>
        <taxon>Streptomyces</taxon>
    </lineage>
</organism>